<dbReference type="Proteomes" id="UP000554342">
    <property type="component" value="Unassembled WGS sequence"/>
</dbReference>
<comment type="caution">
    <text evidence="2">The sequence shown here is derived from an EMBL/GenBank/DDBJ whole genome shotgun (WGS) entry which is preliminary data.</text>
</comment>
<accession>A0A840YW65</accession>
<evidence type="ECO:0000313" key="2">
    <source>
        <dbReference type="EMBL" id="MBB5717961.1"/>
    </source>
</evidence>
<name>A0A840YW65_9SPHN</name>
<organism evidence="2 3">
    <name type="scientific">Stakelama sediminis</name>
    <dbReference type="NCBI Taxonomy" id="463200"/>
    <lineage>
        <taxon>Bacteria</taxon>
        <taxon>Pseudomonadati</taxon>
        <taxon>Pseudomonadota</taxon>
        <taxon>Alphaproteobacteria</taxon>
        <taxon>Sphingomonadales</taxon>
        <taxon>Sphingomonadaceae</taxon>
        <taxon>Stakelama</taxon>
    </lineage>
</organism>
<reference evidence="2 3" key="1">
    <citation type="submission" date="2020-08" db="EMBL/GenBank/DDBJ databases">
        <title>Genomic Encyclopedia of Type Strains, Phase IV (KMG-IV): sequencing the most valuable type-strain genomes for metagenomic binning, comparative biology and taxonomic classification.</title>
        <authorList>
            <person name="Goeker M."/>
        </authorList>
    </citation>
    <scope>NUCLEOTIDE SEQUENCE [LARGE SCALE GENOMIC DNA]</scope>
    <source>
        <strain evidence="2 3">DSM 27203</strain>
    </source>
</reference>
<sequence>MRFDVGRRPRWLRWLHRIGYVTTALILAEILLVTVVAGREWYRHRQERAKLIEQTRTHDSPWALNDDPYFREEARPLLSVMPSLADLHGNGLRFISMPALRGVRYGVVLWLPQPNAKQANGIFVMADKQQDGAVTHQRAFFMPARDFRALMHRIDILTDGWAGDADGICLDGNPVAFERIRGTKITSGAGNCSSHYDRLKKLLYQAVQRFAPGKDLPGGPNWYPPDESQ</sequence>
<evidence type="ECO:0000256" key="1">
    <source>
        <dbReference type="SAM" id="Phobius"/>
    </source>
</evidence>
<feature type="transmembrane region" description="Helical" evidence="1">
    <location>
        <begin position="20"/>
        <end position="38"/>
    </location>
</feature>
<proteinExistence type="predicted"/>
<evidence type="ECO:0000313" key="3">
    <source>
        <dbReference type="Proteomes" id="UP000554342"/>
    </source>
</evidence>
<gene>
    <name evidence="2" type="ORF">FHR23_000868</name>
</gene>
<keyword evidence="3" id="KW-1185">Reference proteome</keyword>
<keyword evidence="1" id="KW-1133">Transmembrane helix</keyword>
<protein>
    <submittedName>
        <fullName evidence="2">Uncharacterized protein</fullName>
    </submittedName>
</protein>
<keyword evidence="1" id="KW-0472">Membrane</keyword>
<dbReference type="AlphaFoldDB" id="A0A840YW65"/>
<dbReference type="EMBL" id="JACIJI010000001">
    <property type="protein sequence ID" value="MBB5717961.1"/>
    <property type="molecule type" value="Genomic_DNA"/>
</dbReference>
<dbReference type="RefSeq" id="WP_184001661.1">
    <property type="nucleotide sequence ID" value="NZ_BAABIF010000004.1"/>
</dbReference>
<keyword evidence="1" id="KW-0812">Transmembrane</keyword>